<keyword evidence="12" id="KW-0464">Manganese</keyword>
<gene>
    <name evidence="16" type="ORF">BOCO_0250</name>
</gene>
<dbReference type="AlphaFoldDB" id="A0A261EUV9"/>
<evidence type="ECO:0000313" key="16">
    <source>
        <dbReference type="EMBL" id="OZG50650.1"/>
    </source>
</evidence>
<evidence type="ECO:0000256" key="8">
    <source>
        <dbReference type="ARBA" id="ARBA00022722"/>
    </source>
</evidence>
<proteinExistence type="inferred from homology"/>
<comment type="caution">
    <text evidence="16">The sequence shown here is derived from an EMBL/GenBank/DDBJ whole genome shotgun (WGS) entry which is preliminary data.</text>
</comment>
<dbReference type="InterPro" id="IPR024567">
    <property type="entry name" value="RNase_HII/HIII_dom"/>
</dbReference>
<comment type="subcellular location">
    <subcellularLocation>
        <location evidence="5">Cytoplasm</location>
    </subcellularLocation>
</comment>
<name>A0A261EUV9_9BIFI</name>
<dbReference type="GO" id="GO:0006298">
    <property type="term" value="P:mismatch repair"/>
    <property type="evidence" value="ECO:0007669"/>
    <property type="project" value="TreeGrafter"/>
</dbReference>
<keyword evidence="8 14" id="KW-0540">Nuclease</keyword>
<dbReference type="NCBIfam" id="NF000595">
    <property type="entry name" value="PRK00015.1-3"/>
    <property type="match status" value="1"/>
</dbReference>
<dbReference type="InterPro" id="IPR022898">
    <property type="entry name" value="RNase_HII"/>
</dbReference>
<dbReference type="InterPro" id="IPR001352">
    <property type="entry name" value="RNase_HII/HIII"/>
</dbReference>
<dbReference type="PROSITE" id="PS51975">
    <property type="entry name" value="RNASE_H_2"/>
    <property type="match status" value="1"/>
</dbReference>
<reference evidence="16 17" key="1">
    <citation type="journal article" date="2017" name="BMC Genomics">
        <title>Comparative genomic and phylogenomic analyses of the Bifidobacteriaceae family.</title>
        <authorList>
            <person name="Lugli G.A."/>
            <person name="Milani C."/>
            <person name="Turroni F."/>
            <person name="Duranti S."/>
            <person name="Mancabelli L."/>
            <person name="Mangifesta M."/>
            <person name="Ferrario C."/>
            <person name="Modesto M."/>
            <person name="Mattarelli P."/>
            <person name="Jiri K."/>
            <person name="van Sinderen D."/>
            <person name="Ventura M."/>
        </authorList>
    </citation>
    <scope>NUCLEOTIDE SEQUENCE [LARGE SCALE GENOMIC DNA]</scope>
    <source>
        <strain evidence="16 17">DSM 22924</strain>
    </source>
</reference>
<dbReference type="Pfam" id="PF01351">
    <property type="entry name" value="RNase_HII"/>
    <property type="match status" value="1"/>
</dbReference>
<evidence type="ECO:0000256" key="7">
    <source>
        <dbReference type="ARBA" id="ARBA00022490"/>
    </source>
</evidence>
<evidence type="ECO:0000256" key="6">
    <source>
        <dbReference type="ARBA" id="ARBA00007383"/>
    </source>
</evidence>
<comment type="caution">
    <text evidence="13">Lacks conserved residue(s) required for the propagation of feature annotation.</text>
</comment>
<comment type="catalytic activity">
    <reaction evidence="1 14">
        <text>Endonucleolytic cleavage to 5'-phosphomonoester.</text>
        <dbReference type="EC" id="3.1.26.4"/>
    </reaction>
</comment>
<dbReference type="GO" id="GO:0043137">
    <property type="term" value="P:DNA replication, removal of RNA primer"/>
    <property type="evidence" value="ECO:0007669"/>
    <property type="project" value="TreeGrafter"/>
</dbReference>
<dbReference type="InterPro" id="IPR036397">
    <property type="entry name" value="RNaseH_sf"/>
</dbReference>
<keyword evidence="10 14" id="KW-0255">Endonuclease</keyword>
<dbReference type="RefSeq" id="WP_094722301.1">
    <property type="nucleotide sequence ID" value="NZ_MWWS01000003.1"/>
</dbReference>
<protein>
    <recommendedName>
        <fullName evidence="14">Ribonuclease</fullName>
        <ecNumber evidence="14">3.1.26.4</ecNumber>
    </recommendedName>
</protein>
<evidence type="ECO:0000256" key="12">
    <source>
        <dbReference type="ARBA" id="ARBA00023211"/>
    </source>
</evidence>
<evidence type="ECO:0000256" key="11">
    <source>
        <dbReference type="ARBA" id="ARBA00022801"/>
    </source>
</evidence>
<dbReference type="GO" id="GO:0003723">
    <property type="term" value="F:RNA binding"/>
    <property type="evidence" value="ECO:0007669"/>
    <property type="project" value="UniProtKB-UniRule"/>
</dbReference>
<dbReference type="InterPro" id="IPR012337">
    <property type="entry name" value="RNaseH-like_sf"/>
</dbReference>
<dbReference type="OrthoDB" id="9803420at2"/>
<evidence type="ECO:0000313" key="17">
    <source>
        <dbReference type="Proteomes" id="UP000216004"/>
    </source>
</evidence>
<dbReference type="EC" id="3.1.26.4" evidence="14"/>
<keyword evidence="9" id="KW-0479">Metal-binding</keyword>
<feature type="domain" description="RNase H type-2" evidence="15">
    <location>
        <begin position="22"/>
        <end position="238"/>
    </location>
</feature>
<dbReference type="GO" id="GO:0046872">
    <property type="term" value="F:metal ion binding"/>
    <property type="evidence" value="ECO:0007669"/>
    <property type="project" value="UniProtKB-KW"/>
</dbReference>
<dbReference type="GO" id="GO:0004523">
    <property type="term" value="F:RNA-DNA hybrid ribonuclease activity"/>
    <property type="evidence" value="ECO:0007669"/>
    <property type="project" value="UniProtKB-EC"/>
</dbReference>
<dbReference type="GO" id="GO:0032299">
    <property type="term" value="C:ribonuclease H2 complex"/>
    <property type="evidence" value="ECO:0007669"/>
    <property type="project" value="TreeGrafter"/>
</dbReference>
<evidence type="ECO:0000256" key="14">
    <source>
        <dbReference type="RuleBase" id="RU003515"/>
    </source>
</evidence>
<organism evidence="16 17">
    <name type="scientific">Bombiscardovia coagulans</name>
    <dbReference type="NCBI Taxonomy" id="686666"/>
    <lineage>
        <taxon>Bacteria</taxon>
        <taxon>Bacillati</taxon>
        <taxon>Actinomycetota</taxon>
        <taxon>Actinomycetes</taxon>
        <taxon>Bifidobacteriales</taxon>
        <taxon>Bifidobacteriaceae</taxon>
        <taxon>Bombiscardovia</taxon>
    </lineage>
</organism>
<keyword evidence="11 14" id="KW-0378">Hydrolase</keyword>
<evidence type="ECO:0000256" key="1">
    <source>
        <dbReference type="ARBA" id="ARBA00000077"/>
    </source>
</evidence>
<dbReference type="SUPFAM" id="SSF53098">
    <property type="entry name" value="Ribonuclease H-like"/>
    <property type="match status" value="1"/>
</dbReference>
<dbReference type="PANTHER" id="PTHR10954">
    <property type="entry name" value="RIBONUCLEASE H2 SUBUNIT A"/>
    <property type="match status" value="1"/>
</dbReference>
<evidence type="ECO:0000256" key="4">
    <source>
        <dbReference type="ARBA" id="ARBA00004065"/>
    </source>
</evidence>
<comment type="similarity">
    <text evidence="6 14">Belongs to the RNase HII family.</text>
</comment>
<sequence>MSVARIVPTLDVEQQLIAEGAHYVIGLDEVGRGSLAGPVMVGAAVVDAASSSRLSVPYGLADSKMLTPAAREGMVESLKAWSCVWATGVASNQEIDQWGIMYALGLAGLRALEAVEQSLQLRANSLSEGGQPIQISAILDGSYDYITPASCMVEAPNLPLMPRVMTHVKADATCASVSCASVIAKVARDSLMVELSQKNPQYAPYDWEHNKGYGSAKHRQAIAELGVTPYHRKSWHLS</sequence>
<evidence type="ECO:0000256" key="2">
    <source>
        <dbReference type="ARBA" id="ARBA00001936"/>
    </source>
</evidence>
<keyword evidence="7" id="KW-0963">Cytoplasm</keyword>
<dbReference type="CDD" id="cd07182">
    <property type="entry name" value="RNase_HII_bacteria_HII_like"/>
    <property type="match status" value="1"/>
</dbReference>
<keyword evidence="17" id="KW-1185">Reference proteome</keyword>
<evidence type="ECO:0000256" key="10">
    <source>
        <dbReference type="ARBA" id="ARBA00022759"/>
    </source>
</evidence>
<comment type="cofactor">
    <cofactor evidence="3">
        <name>Mg(2+)</name>
        <dbReference type="ChEBI" id="CHEBI:18420"/>
    </cofactor>
</comment>
<dbReference type="Proteomes" id="UP000216004">
    <property type="component" value="Unassembled WGS sequence"/>
</dbReference>
<comment type="cofactor">
    <cofactor evidence="2">
        <name>Mn(2+)</name>
        <dbReference type="ChEBI" id="CHEBI:29035"/>
    </cofactor>
</comment>
<evidence type="ECO:0000256" key="3">
    <source>
        <dbReference type="ARBA" id="ARBA00001946"/>
    </source>
</evidence>
<evidence type="ECO:0000256" key="13">
    <source>
        <dbReference type="PROSITE-ProRule" id="PRU01319"/>
    </source>
</evidence>
<evidence type="ECO:0000256" key="9">
    <source>
        <dbReference type="ARBA" id="ARBA00022723"/>
    </source>
</evidence>
<evidence type="ECO:0000256" key="5">
    <source>
        <dbReference type="ARBA" id="ARBA00004496"/>
    </source>
</evidence>
<dbReference type="GO" id="GO:0005737">
    <property type="term" value="C:cytoplasm"/>
    <property type="evidence" value="ECO:0007669"/>
    <property type="project" value="UniProtKB-SubCell"/>
</dbReference>
<dbReference type="EMBL" id="MWWS01000003">
    <property type="protein sequence ID" value="OZG50650.1"/>
    <property type="molecule type" value="Genomic_DNA"/>
</dbReference>
<accession>A0A261EUV9</accession>
<dbReference type="PANTHER" id="PTHR10954:SF18">
    <property type="entry name" value="RIBONUCLEASE HII"/>
    <property type="match status" value="1"/>
</dbReference>
<evidence type="ECO:0000259" key="15">
    <source>
        <dbReference type="PROSITE" id="PS51975"/>
    </source>
</evidence>
<comment type="function">
    <text evidence="4 14">Endonuclease that specifically degrades the RNA of RNA-DNA hybrids.</text>
</comment>
<dbReference type="Gene3D" id="3.30.420.10">
    <property type="entry name" value="Ribonuclease H-like superfamily/Ribonuclease H"/>
    <property type="match status" value="1"/>
</dbReference>